<comment type="caution">
    <text evidence="2">The sequence shown here is derived from an EMBL/GenBank/DDBJ whole genome shotgun (WGS) entry which is preliminary data.</text>
</comment>
<feature type="signal peptide" evidence="1">
    <location>
        <begin position="1"/>
        <end position="24"/>
    </location>
</feature>
<evidence type="ECO:0000313" key="2">
    <source>
        <dbReference type="EMBL" id="OEF94285.1"/>
    </source>
</evidence>
<evidence type="ECO:0000313" key="3">
    <source>
        <dbReference type="Proteomes" id="UP000094802"/>
    </source>
</evidence>
<sequence length="240" mass="26839">MKSNKILLNLVSLTAILLSISVQAFTVDKMVIVSDNKGNGIVTLTNDESQPIFVQAKVDEINIVNGEQVEKRRYTRDNLNDWKVSLTHQKLVLNPGEEKDVGIRSLCHNATCDNSQDLMFMLSFSPSKYRPGEVVSGVEINYGFAPVYIIPTTQPKYDYELTNNGESLSVENKSNTMINLFVDACGAENTAQCKQKFTVVSGRNKTFPLTETMRNNELSITVTSHDRSYSKKETVTRGEN</sequence>
<dbReference type="InterPro" id="IPR013783">
    <property type="entry name" value="Ig-like_fold"/>
</dbReference>
<dbReference type="AlphaFoldDB" id="A0A1E5FUX5"/>
<protein>
    <recommendedName>
        <fullName evidence="4">Pilus assembly protein</fullName>
    </recommendedName>
</protein>
<reference evidence="2 3" key="1">
    <citation type="journal article" date="2012" name="Science">
        <title>Ecological populations of bacteria act as socially cohesive units of antibiotic production and resistance.</title>
        <authorList>
            <person name="Cordero O.X."/>
            <person name="Wildschutte H."/>
            <person name="Kirkup B."/>
            <person name="Proehl S."/>
            <person name="Ngo L."/>
            <person name="Hussain F."/>
            <person name="Le Roux F."/>
            <person name="Mincer T."/>
            <person name="Polz M.F."/>
        </authorList>
    </citation>
    <scope>NUCLEOTIDE SEQUENCE [LARGE SCALE GENOMIC DNA]</scope>
    <source>
        <strain evidence="2 3">12E03</strain>
    </source>
</reference>
<name>A0A1E5FUX5_VIBSP</name>
<dbReference type="OrthoDB" id="5906622at2"/>
<evidence type="ECO:0000256" key="1">
    <source>
        <dbReference type="SAM" id="SignalP"/>
    </source>
</evidence>
<dbReference type="Proteomes" id="UP000094802">
    <property type="component" value="Unassembled WGS sequence"/>
</dbReference>
<keyword evidence="1" id="KW-0732">Signal</keyword>
<dbReference type="RefSeq" id="WP_019822345.1">
    <property type="nucleotide sequence ID" value="NZ_AJZD02000068.1"/>
</dbReference>
<feature type="chain" id="PRO_5009176771" description="Pilus assembly protein" evidence="1">
    <location>
        <begin position="25"/>
        <end position="240"/>
    </location>
</feature>
<evidence type="ECO:0008006" key="4">
    <source>
        <dbReference type="Google" id="ProtNLM"/>
    </source>
</evidence>
<gene>
    <name evidence="2" type="ORF">A142_17820</name>
</gene>
<organism evidence="2 3">
    <name type="scientific">Vibrio splendidus 12E03</name>
    <dbReference type="NCBI Taxonomy" id="1191305"/>
    <lineage>
        <taxon>Bacteria</taxon>
        <taxon>Pseudomonadati</taxon>
        <taxon>Pseudomonadota</taxon>
        <taxon>Gammaproteobacteria</taxon>
        <taxon>Vibrionales</taxon>
        <taxon>Vibrionaceae</taxon>
        <taxon>Vibrio</taxon>
    </lineage>
</organism>
<accession>A0A1E5FUX5</accession>
<dbReference type="Gene3D" id="2.60.40.10">
    <property type="entry name" value="Immunoglobulins"/>
    <property type="match status" value="1"/>
</dbReference>
<proteinExistence type="predicted"/>
<dbReference type="EMBL" id="AJZD02000068">
    <property type="protein sequence ID" value="OEF94285.1"/>
    <property type="molecule type" value="Genomic_DNA"/>
</dbReference>